<evidence type="ECO:0000313" key="1">
    <source>
        <dbReference type="EMBL" id="KAJ2983619.1"/>
    </source>
</evidence>
<proteinExistence type="predicted"/>
<dbReference type="EMBL" id="JANJQO010000022">
    <property type="protein sequence ID" value="KAJ2983619.1"/>
    <property type="molecule type" value="Genomic_DNA"/>
</dbReference>
<reference evidence="1" key="1">
    <citation type="submission" date="2022-08" db="EMBL/GenBank/DDBJ databases">
        <title>Genome Sequence of Lecanicillium fungicola.</title>
        <authorList>
            <person name="Buettner E."/>
        </authorList>
    </citation>
    <scope>NUCLEOTIDE SEQUENCE</scope>
    <source>
        <strain evidence="1">Babe33</strain>
    </source>
</reference>
<gene>
    <name evidence="1" type="ORF">NQ176_g552</name>
</gene>
<protein>
    <submittedName>
        <fullName evidence="1">Uncharacterized protein</fullName>
    </submittedName>
</protein>
<dbReference type="Proteomes" id="UP001143910">
    <property type="component" value="Unassembled WGS sequence"/>
</dbReference>
<organism evidence="1 2">
    <name type="scientific">Zarea fungicola</name>
    <dbReference type="NCBI Taxonomy" id="93591"/>
    <lineage>
        <taxon>Eukaryota</taxon>
        <taxon>Fungi</taxon>
        <taxon>Dikarya</taxon>
        <taxon>Ascomycota</taxon>
        <taxon>Pezizomycotina</taxon>
        <taxon>Sordariomycetes</taxon>
        <taxon>Hypocreomycetidae</taxon>
        <taxon>Hypocreales</taxon>
        <taxon>Cordycipitaceae</taxon>
        <taxon>Zarea</taxon>
    </lineage>
</organism>
<accession>A0ACC1NYW3</accession>
<sequence length="749" mass="84180">MSDFDSGDELFDGVDADELMTPQKRPSVSKRKLGSEVDNNTPRPKRQAGEFGDEAVVRSAEKLNAFPDNVYDKPNHATVAARMRIAQDLLTQTFGYAAFRHEQAGAIERLLAGENALTMFPTGAGKSLCYQIPAIAFEQIDLDCGSRAPGEHGISIVVSPLIALMKDQVDALRRRKLPADVIDSTKTWEQLQDTYSGLREGKIRLIYCAPERLNNEGFVQTMQHVRGGVRLLAVDEAHCVSEWGHSFRPEYLKVARFAEEVKAERVVCLTATATPKVTQDICNSFKIQSEGVFRTPIYRPNLNLHVRAVKTKEEKHPLIFQFLSDNPGATLVYVTLQQQAVEMAADLRKEGFQAEAFHAGLKVETKTEIQDRFLAGKIRIVVATIAFGMGIDKPDIRNIIHFDMSSTIEEYCQQIGRAGRDGKTSNCMFYICPEDWYMRENFARGDLPSKKSLQELITDIFSPENASKPVGDTFKKSHHVQSRDFDIRTSPLATIYAALELQFGLIRAITPEYSEYKFEATPLYYGRAKTERSPEGKALYAGAVKKSTLHHIDLNQIVTRTGIMRVDLVRKLNELNDTGAIKLRAGGIEHKYRILRRLPRSAKEREALVDKLHEDLSRREQDALDRTRQVEDIMTGDKCLALALAEHFGMGLPGRRPKCGHCTHCLTGRRTVMPPRPTKRVDVVGIKRILAACDVRDDPRFLARIAFGIKSPRVTKLKMDKHQVFMSLADHDFESLLKEFTKACDAATA</sequence>
<comment type="caution">
    <text evidence="1">The sequence shown here is derived from an EMBL/GenBank/DDBJ whole genome shotgun (WGS) entry which is preliminary data.</text>
</comment>
<name>A0ACC1NYW3_9HYPO</name>
<evidence type="ECO:0000313" key="2">
    <source>
        <dbReference type="Proteomes" id="UP001143910"/>
    </source>
</evidence>
<keyword evidence="2" id="KW-1185">Reference proteome</keyword>